<dbReference type="InterPro" id="IPR000866">
    <property type="entry name" value="AhpC/TSA"/>
</dbReference>
<evidence type="ECO:0000313" key="3">
    <source>
        <dbReference type="EMBL" id="USD21320.1"/>
    </source>
</evidence>
<protein>
    <submittedName>
        <fullName evidence="3">Peroxiredoxin family protein</fullName>
    </submittedName>
</protein>
<dbReference type="Proteomes" id="UP001055658">
    <property type="component" value="Chromosome"/>
</dbReference>
<evidence type="ECO:0000256" key="1">
    <source>
        <dbReference type="ARBA" id="ARBA00023284"/>
    </source>
</evidence>
<dbReference type="InterPro" id="IPR050455">
    <property type="entry name" value="Tpx_Peroxidase_subfamily"/>
</dbReference>
<dbReference type="SUPFAM" id="SSF52833">
    <property type="entry name" value="Thioredoxin-like"/>
    <property type="match status" value="1"/>
</dbReference>
<organism evidence="3 4">
    <name type="scientific">Microbulbifer variabilis</name>
    <dbReference type="NCBI Taxonomy" id="266805"/>
    <lineage>
        <taxon>Bacteria</taxon>
        <taxon>Pseudomonadati</taxon>
        <taxon>Pseudomonadota</taxon>
        <taxon>Gammaproteobacteria</taxon>
        <taxon>Cellvibrionales</taxon>
        <taxon>Microbulbiferaceae</taxon>
        <taxon>Microbulbifer</taxon>
    </lineage>
</organism>
<evidence type="ECO:0000313" key="4">
    <source>
        <dbReference type="Proteomes" id="UP001055658"/>
    </source>
</evidence>
<dbReference type="EMBL" id="CP092418">
    <property type="protein sequence ID" value="USD21320.1"/>
    <property type="molecule type" value="Genomic_DNA"/>
</dbReference>
<reference evidence="3" key="1">
    <citation type="submission" date="2022-02" db="EMBL/GenBank/DDBJ databases">
        <title>Coral-associated bacteria.</title>
        <authorList>
            <person name="Tang K."/>
            <person name="Wang X."/>
        </authorList>
    </citation>
    <scope>NUCLEOTIDE SEQUENCE</scope>
    <source>
        <strain evidence="3">SCSIO 43006</strain>
    </source>
</reference>
<dbReference type="CDD" id="cd03017">
    <property type="entry name" value="PRX_BCP"/>
    <property type="match status" value="1"/>
</dbReference>
<dbReference type="PANTHER" id="PTHR43110:SF1">
    <property type="entry name" value="THIOL PEROXIDASE"/>
    <property type="match status" value="1"/>
</dbReference>
<dbReference type="Gene3D" id="3.40.30.10">
    <property type="entry name" value="Glutaredoxin"/>
    <property type="match status" value="1"/>
</dbReference>
<keyword evidence="1" id="KW-0676">Redox-active center</keyword>
<dbReference type="InterPro" id="IPR013766">
    <property type="entry name" value="Thioredoxin_domain"/>
</dbReference>
<name>A0ABY4VBI8_9GAMM</name>
<dbReference type="PANTHER" id="PTHR43110">
    <property type="entry name" value="THIOL PEROXIDASE"/>
    <property type="match status" value="1"/>
</dbReference>
<dbReference type="PROSITE" id="PS51352">
    <property type="entry name" value="THIOREDOXIN_2"/>
    <property type="match status" value="1"/>
</dbReference>
<dbReference type="RefSeq" id="WP_252083718.1">
    <property type="nucleotide sequence ID" value="NZ_CP092418.1"/>
</dbReference>
<gene>
    <name evidence="3" type="ORF">MJO52_20010</name>
</gene>
<feature type="domain" description="Thioredoxin" evidence="2">
    <location>
        <begin position="20"/>
        <end position="168"/>
    </location>
</feature>
<dbReference type="Pfam" id="PF00578">
    <property type="entry name" value="AhpC-TSA"/>
    <property type="match status" value="1"/>
</dbReference>
<evidence type="ECO:0000259" key="2">
    <source>
        <dbReference type="PROSITE" id="PS51352"/>
    </source>
</evidence>
<accession>A0ABY4VBI8</accession>
<sequence>MKYWLTLIVAIILSVPLMALEVGQKAPDFSLKGTDGKTHSLQDYVGKSAVVIAWYPRVFTKNCTIECRSLVKNGEQIRSFNVAYFMASTDELDEKVRFAKYNSADFPLLSDPTGEVAKAYDVLIPFIKLARRVNVYIGKDGTILKIDRDINPATTAEDIVKNLEKLGVEKAERAEQ</sequence>
<keyword evidence="4" id="KW-1185">Reference proteome</keyword>
<dbReference type="InterPro" id="IPR036249">
    <property type="entry name" value="Thioredoxin-like_sf"/>
</dbReference>
<proteinExistence type="predicted"/>